<comment type="caution">
    <text evidence="3">The sequence shown here is derived from an EMBL/GenBank/DDBJ whole genome shotgun (WGS) entry which is preliminary data.</text>
</comment>
<keyword evidence="2" id="KW-0472">Membrane</keyword>
<keyword evidence="2" id="KW-0812">Transmembrane</keyword>
<dbReference type="EMBL" id="LSYV01000017">
    <property type="protein sequence ID" value="KXZ50563.1"/>
    <property type="molecule type" value="Genomic_DNA"/>
</dbReference>
<name>A0A150GL66_GONPE</name>
<sequence>MGLASGSCQTTTSSSIVRLNRESNRLLLPRRQNAVVRVNSASAGASLPTGRGVLASERAQQQQSLRTGAASGGNPSAGPDARVRTAPSQSSERATGVATAAAVATALPSTQSASASAQLVPAKPPAKKTQPPPVFTPVPEDVITEFEHKLEADLQTVGVTLTAILGVIIFWRGVWALLDHFIGDSVVGDIACVIVGLTIVLYIRLSGMKIASFWPPS</sequence>
<evidence type="ECO:0000313" key="4">
    <source>
        <dbReference type="Proteomes" id="UP000075714"/>
    </source>
</evidence>
<feature type="region of interest" description="Disordered" evidence="1">
    <location>
        <begin position="44"/>
        <end position="97"/>
    </location>
</feature>
<evidence type="ECO:0000256" key="1">
    <source>
        <dbReference type="SAM" id="MobiDB-lite"/>
    </source>
</evidence>
<gene>
    <name evidence="3" type="ORF">GPECTOR_16g738</name>
</gene>
<dbReference type="OrthoDB" id="535503at2759"/>
<feature type="transmembrane region" description="Helical" evidence="2">
    <location>
        <begin position="181"/>
        <end position="203"/>
    </location>
</feature>
<proteinExistence type="predicted"/>
<organism evidence="3 4">
    <name type="scientific">Gonium pectorale</name>
    <name type="common">Green alga</name>
    <dbReference type="NCBI Taxonomy" id="33097"/>
    <lineage>
        <taxon>Eukaryota</taxon>
        <taxon>Viridiplantae</taxon>
        <taxon>Chlorophyta</taxon>
        <taxon>core chlorophytes</taxon>
        <taxon>Chlorophyceae</taxon>
        <taxon>CS clade</taxon>
        <taxon>Chlamydomonadales</taxon>
        <taxon>Volvocaceae</taxon>
        <taxon>Gonium</taxon>
    </lineage>
</organism>
<reference evidence="4" key="1">
    <citation type="journal article" date="2016" name="Nat. Commun.">
        <title>The Gonium pectorale genome demonstrates co-option of cell cycle regulation during the evolution of multicellularity.</title>
        <authorList>
            <person name="Hanschen E.R."/>
            <person name="Marriage T.N."/>
            <person name="Ferris P.J."/>
            <person name="Hamaji T."/>
            <person name="Toyoda A."/>
            <person name="Fujiyama A."/>
            <person name="Neme R."/>
            <person name="Noguchi H."/>
            <person name="Minakuchi Y."/>
            <person name="Suzuki M."/>
            <person name="Kawai-Toyooka H."/>
            <person name="Smith D.R."/>
            <person name="Sparks H."/>
            <person name="Anderson J."/>
            <person name="Bakaric R."/>
            <person name="Luria V."/>
            <person name="Karger A."/>
            <person name="Kirschner M.W."/>
            <person name="Durand P.M."/>
            <person name="Michod R.E."/>
            <person name="Nozaki H."/>
            <person name="Olson B.J."/>
        </authorList>
    </citation>
    <scope>NUCLEOTIDE SEQUENCE [LARGE SCALE GENOMIC DNA]</scope>
    <source>
        <strain evidence="4">NIES-2863</strain>
    </source>
</reference>
<feature type="compositionally biased region" description="Low complexity" evidence="1">
    <location>
        <begin position="68"/>
        <end position="80"/>
    </location>
</feature>
<evidence type="ECO:0000313" key="3">
    <source>
        <dbReference type="EMBL" id="KXZ50563.1"/>
    </source>
</evidence>
<dbReference type="AlphaFoldDB" id="A0A150GL66"/>
<feature type="transmembrane region" description="Helical" evidence="2">
    <location>
        <begin position="156"/>
        <end position="175"/>
    </location>
</feature>
<accession>A0A150GL66</accession>
<dbReference type="STRING" id="33097.A0A150GL66"/>
<protein>
    <submittedName>
        <fullName evidence="3">Uncharacterized protein</fullName>
    </submittedName>
</protein>
<keyword evidence="2" id="KW-1133">Transmembrane helix</keyword>
<keyword evidence="4" id="KW-1185">Reference proteome</keyword>
<evidence type="ECO:0000256" key="2">
    <source>
        <dbReference type="SAM" id="Phobius"/>
    </source>
</evidence>
<dbReference type="Proteomes" id="UP000075714">
    <property type="component" value="Unassembled WGS sequence"/>
</dbReference>
<feature type="region of interest" description="Disordered" evidence="1">
    <location>
        <begin position="115"/>
        <end position="135"/>
    </location>
</feature>